<feature type="region of interest" description="Disordered" evidence="1">
    <location>
        <begin position="1"/>
        <end position="32"/>
    </location>
</feature>
<feature type="compositionally biased region" description="Low complexity" evidence="1">
    <location>
        <begin position="10"/>
        <end position="26"/>
    </location>
</feature>
<evidence type="ECO:0000313" key="2">
    <source>
        <dbReference type="EMBL" id="CAI9172571.1"/>
    </source>
</evidence>
<feature type="compositionally biased region" description="Low complexity" evidence="1">
    <location>
        <begin position="196"/>
        <end position="208"/>
    </location>
</feature>
<feature type="compositionally biased region" description="Pro residues" evidence="1">
    <location>
        <begin position="183"/>
        <end position="195"/>
    </location>
</feature>
<reference evidence="2" key="1">
    <citation type="submission" date="2023-04" db="EMBL/GenBank/DDBJ databases">
        <authorList>
            <consortium name="ELIXIR-Norway"/>
        </authorList>
    </citation>
    <scope>NUCLEOTIDE SEQUENCE [LARGE SCALE GENOMIC DNA]</scope>
</reference>
<proteinExistence type="predicted"/>
<accession>A0ABN8ZHV5</accession>
<gene>
    <name evidence="2" type="ORF">MRATA1EN1_LOCUS21533</name>
</gene>
<evidence type="ECO:0000313" key="3">
    <source>
        <dbReference type="Proteomes" id="UP001176941"/>
    </source>
</evidence>
<keyword evidence="3" id="KW-1185">Reference proteome</keyword>
<feature type="compositionally biased region" description="Low complexity" evidence="1">
    <location>
        <begin position="149"/>
        <end position="161"/>
    </location>
</feature>
<sequence>MNSESGLQGRAARAASSSCPAPSCSSGDPDRWTIRAQSQSSFYVAACDRPTAGTVVQPILQVELRRVVQSRDESLGTLVPWVLSLRERRLGDSDTQGRPSDDEAGAGGSWAEQEEPRGLLAPGLWPPERGRMSSAPAPVACSPGGDTHPMSSPRSPQRSLQPPAPRSPPCWTVLDVSQSGPIAPLPLTTPPPPPVRLRWVPRTPDGEP</sequence>
<evidence type="ECO:0000256" key="1">
    <source>
        <dbReference type="SAM" id="MobiDB-lite"/>
    </source>
</evidence>
<organism evidence="2 3">
    <name type="scientific">Rangifer tarandus platyrhynchus</name>
    <name type="common">Svalbard reindeer</name>
    <dbReference type="NCBI Taxonomy" id="3082113"/>
    <lineage>
        <taxon>Eukaryota</taxon>
        <taxon>Metazoa</taxon>
        <taxon>Chordata</taxon>
        <taxon>Craniata</taxon>
        <taxon>Vertebrata</taxon>
        <taxon>Euteleostomi</taxon>
        <taxon>Mammalia</taxon>
        <taxon>Eutheria</taxon>
        <taxon>Laurasiatheria</taxon>
        <taxon>Artiodactyla</taxon>
        <taxon>Ruminantia</taxon>
        <taxon>Pecora</taxon>
        <taxon>Cervidae</taxon>
        <taxon>Odocoileinae</taxon>
        <taxon>Rangifer</taxon>
    </lineage>
</organism>
<name>A0ABN8ZHV5_RANTA</name>
<dbReference type="EMBL" id="OX459969">
    <property type="protein sequence ID" value="CAI9172571.1"/>
    <property type="molecule type" value="Genomic_DNA"/>
</dbReference>
<feature type="region of interest" description="Disordered" evidence="1">
    <location>
        <begin position="91"/>
        <end position="208"/>
    </location>
</feature>
<dbReference type="Proteomes" id="UP001176941">
    <property type="component" value="Chromosome 33"/>
</dbReference>
<protein>
    <submittedName>
        <fullName evidence="2">Uncharacterized protein</fullName>
    </submittedName>
</protein>